<dbReference type="OrthoDB" id="495728at2"/>
<evidence type="ECO:0000256" key="1">
    <source>
        <dbReference type="ARBA" id="ARBA00004924"/>
    </source>
</evidence>
<gene>
    <name evidence="4" type="ORF">DVK44_14945</name>
</gene>
<feature type="region of interest" description="Disordered" evidence="2">
    <location>
        <begin position="308"/>
        <end position="331"/>
    </location>
</feature>
<evidence type="ECO:0000313" key="5">
    <source>
        <dbReference type="Proteomes" id="UP000253868"/>
    </source>
</evidence>
<dbReference type="PANTHER" id="PTHR34384:SF6">
    <property type="entry name" value="STAPHYLOFERRIN B SYNTHASE"/>
    <property type="match status" value="1"/>
</dbReference>
<dbReference type="GO" id="GO:0019290">
    <property type="term" value="P:siderophore biosynthetic process"/>
    <property type="evidence" value="ECO:0007669"/>
    <property type="project" value="InterPro"/>
</dbReference>
<dbReference type="KEGG" id="spad:DVK44_14945"/>
<dbReference type="InterPro" id="IPR007310">
    <property type="entry name" value="Aerobactin_biosyn_IucA/IucC_N"/>
</dbReference>
<dbReference type="Proteomes" id="UP000253868">
    <property type="component" value="Chromosome"/>
</dbReference>
<organism evidence="4 5">
    <name type="scientific">Streptomyces paludis</name>
    <dbReference type="NCBI Taxonomy" id="2282738"/>
    <lineage>
        <taxon>Bacteria</taxon>
        <taxon>Bacillati</taxon>
        <taxon>Actinomycetota</taxon>
        <taxon>Actinomycetes</taxon>
        <taxon>Kitasatosporales</taxon>
        <taxon>Streptomycetaceae</taxon>
        <taxon>Streptomyces</taxon>
    </lineage>
</organism>
<dbReference type="Pfam" id="PF04183">
    <property type="entry name" value="IucA_IucC"/>
    <property type="match status" value="1"/>
</dbReference>
<reference evidence="5" key="1">
    <citation type="submission" date="2018-07" db="EMBL/GenBank/DDBJ databases">
        <authorList>
            <person name="Zhao J."/>
        </authorList>
    </citation>
    <scope>NUCLEOTIDE SEQUENCE [LARGE SCALE GENOMIC DNA]</scope>
    <source>
        <strain evidence="5">GSSD-12</strain>
    </source>
</reference>
<sequence length="501" mass="53713">MREAEWAEAGRRLLAGLVEEYANEGRFEPEPESGGHFRLTLGESRWTFRAAVRGEHGEHGERGAWRVEPGSVRRCSEGAEGSEGAEPETLLLDAGPTVLGWTGPALAEALRALTAARHSEAVRLSQALPAADLANLGRLELEAHRPPGAPGPLLTRGRPGPGFAASDVAAYAPESARAVRLSWAAVHEDLATYGSHGSHGGPAGAPGPGLSAARLLAEELDPRTYERFTAALDRACAASGLPAGAFHWLPVHPYQWDEVVAAHFAAYLADGRVVALGQSGDRYRPLASGDTYVNLDRPHRREVRLPLLPISPSQQPEPEQQPEPAPEPELERHHIRRPMAAVTVTHPLYASIPDAPPAFRNLLGAVWYPPVTALLRGRERARALSALLLTGSDGRALITELVARSGLSARAWLERLFAVLPQHGRYDGDAVVLFDGRSTPVGTAVTTVTPGDVSPPDQRPYVLGALARLAADHLDLPEADFWSLAEGSPGKRGVYLREPPM</sequence>
<dbReference type="Gene3D" id="1.10.510.40">
    <property type="match status" value="1"/>
</dbReference>
<evidence type="ECO:0000313" key="4">
    <source>
        <dbReference type="EMBL" id="AXG78787.1"/>
    </source>
</evidence>
<dbReference type="PANTHER" id="PTHR34384">
    <property type="entry name" value="L-2,3-DIAMINOPROPANOATE--CITRATE LIGASE"/>
    <property type="match status" value="1"/>
</dbReference>
<feature type="domain" description="Aerobactin siderophore biosynthesis IucA/IucC N-terminal" evidence="3">
    <location>
        <begin position="155"/>
        <end position="307"/>
    </location>
</feature>
<dbReference type="Gene3D" id="3.30.310.280">
    <property type="match status" value="1"/>
</dbReference>
<dbReference type="RefSeq" id="WP_114660124.1">
    <property type="nucleotide sequence ID" value="NZ_CP031194.1"/>
</dbReference>
<evidence type="ECO:0000259" key="3">
    <source>
        <dbReference type="Pfam" id="PF04183"/>
    </source>
</evidence>
<feature type="compositionally biased region" description="Low complexity" evidence="2">
    <location>
        <begin position="308"/>
        <end position="318"/>
    </location>
</feature>
<comment type="pathway">
    <text evidence="1">Siderophore biosynthesis.</text>
</comment>
<name>A0A345HQ13_9ACTN</name>
<protein>
    <recommendedName>
        <fullName evidence="3">Aerobactin siderophore biosynthesis IucA/IucC N-terminal domain-containing protein</fullName>
    </recommendedName>
</protein>
<dbReference type="EMBL" id="CP031194">
    <property type="protein sequence ID" value="AXG78787.1"/>
    <property type="molecule type" value="Genomic_DNA"/>
</dbReference>
<keyword evidence="5" id="KW-1185">Reference proteome</keyword>
<evidence type="ECO:0000256" key="2">
    <source>
        <dbReference type="SAM" id="MobiDB-lite"/>
    </source>
</evidence>
<dbReference type="InterPro" id="IPR037455">
    <property type="entry name" value="LucA/IucC-like"/>
</dbReference>
<accession>A0A345HQ13</accession>
<proteinExistence type="predicted"/>
<dbReference type="AlphaFoldDB" id="A0A345HQ13"/>